<evidence type="ECO:0000256" key="5">
    <source>
        <dbReference type="SAM" id="Phobius"/>
    </source>
</evidence>
<evidence type="ECO:0000313" key="8">
    <source>
        <dbReference type="Proteomes" id="UP001642540"/>
    </source>
</evidence>
<dbReference type="InterPro" id="IPR020846">
    <property type="entry name" value="MFS_dom"/>
</dbReference>
<comment type="subcellular location">
    <subcellularLocation>
        <location evidence="1">Membrane</location>
        <topology evidence="1">Multi-pass membrane protein</topology>
    </subcellularLocation>
</comment>
<feature type="transmembrane region" description="Helical" evidence="5">
    <location>
        <begin position="95"/>
        <end position="116"/>
    </location>
</feature>
<keyword evidence="8" id="KW-1185">Reference proteome</keyword>
<dbReference type="Gene3D" id="1.20.1250.20">
    <property type="entry name" value="MFS general substrate transporter like domains"/>
    <property type="match status" value="1"/>
</dbReference>
<evidence type="ECO:0000256" key="1">
    <source>
        <dbReference type="ARBA" id="ARBA00004141"/>
    </source>
</evidence>
<feature type="transmembrane region" description="Helical" evidence="5">
    <location>
        <begin position="128"/>
        <end position="152"/>
    </location>
</feature>
<evidence type="ECO:0000256" key="2">
    <source>
        <dbReference type="ARBA" id="ARBA00022692"/>
    </source>
</evidence>
<feature type="transmembrane region" description="Helical" evidence="5">
    <location>
        <begin position="58"/>
        <end position="80"/>
    </location>
</feature>
<protein>
    <recommendedName>
        <fullName evidence="6">Major facilitator superfamily (MFS) profile domain-containing protein</fullName>
    </recommendedName>
</protein>
<keyword evidence="2 5" id="KW-0812">Transmembrane</keyword>
<dbReference type="EMBL" id="CAXLJM020000164">
    <property type="protein sequence ID" value="CAL8145372.1"/>
    <property type="molecule type" value="Genomic_DNA"/>
</dbReference>
<dbReference type="InterPro" id="IPR050549">
    <property type="entry name" value="MFS_Trehalose_Transporter"/>
</dbReference>
<dbReference type="Pfam" id="PF00083">
    <property type="entry name" value="Sugar_tr"/>
    <property type="match status" value="1"/>
</dbReference>
<dbReference type="SUPFAM" id="SSF103473">
    <property type="entry name" value="MFS general substrate transporter"/>
    <property type="match status" value="1"/>
</dbReference>
<comment type="caution">
    <text evidence="7">The sequence shown here is derived from an EMBL/GenBank/DDBJ whole genome shotgun (WGS) entry which is preliminary data.</text>
</comment>
<evidence type="ECO:0000259" key="6">
    <source>
        <dbReference type="PROSITE" id="PS50850"/>
    </source>
</evidence>
<keyword evidence="4 5" id="KW-0472">Membrane</keyword>
<dbReference type="PANTHER" id="PTHR48021">
    <property type="match status" value="1"/>
</dbReference>
<dbReference type="InterPro" id="IPR005828">
    <property type="entry name" value="MFS_sugar_transport-like"/>
</dbReference>
<dbReference type="InterPro" id="IPR036259">
    <property type="entry name" value="MFS_trans_sf"/>
</dbReference>
<organism evidence="7 8">
    <name type="scientific">Orchesella dallaii</name>
    <dbReference type="NCBI Taxonomy" id="48710"/>
    <lineage>
        <taxon>Eukaryota</taxon>
        <taxon>Metazoa</taxon>
        <taxon>Ecdysozoa</taxon>
        <taxon>Arthropoda</taxon>
        <taxon>Hexapoda</taxon>
        <taxon>Collembola</taxon>
        <taxon>Entomobryomorpha</taxon>
        <taxon>Entomobryoidea</taxon>
        <taxon>Orchesellidae</taxon>
        <taxon>Orchesellinae</taxon>
        <taxon>Orchesella</taxon>
    </lineage>
</organism>
<dbReference type="PANTHER" id="PTHR48021:SF1">
    <property type="entry name" value="GH07001P-RELATED"/>
    <property type="match status" value="1"/>
</dbReference>
<accession>A0ABP1S7K3</accession>
<dbReference type="PROSITE" id="PS50850">
    <property type="entry name" value="MFS"/>
    <property type="match status" value="1"/>
</dbReference>
<dbReference type="Proteomes" id="UP001642540">
    <property type="component" value="Unassembled WGS sequence"/>
</dbReference>
<feature type="transmembrane region" description="Helical" evidence="5">
    <location>
        <begin position="164"/>
        <end position="182"/>
    </location>
</feature>
<reference evidence="7 8" key="1">
    <citation type="submission" date="2024-08" db="EMBL/GenBank/DDBJ databases">
        <authorList>
            <person name="Cucini C."/>
            <person name="Frati F."/>
        </authorList>
    </citation>
    <scope>NUCLEOTIDE SEQUENCE [LARGE SCALE GENOMIC DNA]</scope>
</reference>
<name>A0ABP1S7K3_9HEXA</name>
<keyword evidence="3 5" id="KW-1133">Transmembrane helix</keyword>
<evidence type="ECO:0000313" key="7">
    <source>
        <dbReference type="EMBL" id="CAL8145372.1"/>
    </source>
</evidence>
<evidence type="ECO:0000256" key="3">
    <source>
        <dbReference type="ARBA" id="ARBA00022989"/>
    </source>
</evidence>
<gene>
    <name evidence="7" type="ORF">ODALV1_LOCUS30468</name>
</gene>
<evidence type="ECO:0000256" key="4">
    <source>
        <dbReference type="ARBA" id="ARBA00023136"/>
    </source>
</evidence>
<feature type="domain" description="Major facilitator superfamily (MFS) profile" evidence="6">
    <location>
        <begin position="1"/>
        <end position="186"/>
    </location>
</feature>
<proteinExistence type="predicted"/>
<sequence>MFFKESCGGMVFCYFTVKIFEETGSPFDSHISGIAVGVAQLLPLFVTTYYVDRVGRRALLIVTYLILSASLVFIGLFYQFRNEIEYKISPHQSGWIPLVLFLIYHAAYSGGPFVLTWTVSSEIIPSDVIGFVSGLASAFGWMSSFAFTRYYQDMNDGLGVANTFFLYAMLSFLSAVCIHIILPDTVRKSLEDIHQQKNQEGFEKENEITQL</sequence>
<feature type="transmembrane region" description="Helical" evidence="5">
    <location>
        <begin position="31"/>
        <end position="51"/>
    </location>
</feature>